<keyword evidence="7" id="KW-0460">Magnesium</keyword>
<dbReference type="EC" id="2.5.1.15" evidence="4"/>
<dbReference type="GO" id="GO:0046654">
    <property type="term" value="P:tetrahydrofolate biosynthetic process"/>
    <property type="evidence" value="ECO:0007669"/>
    <property type="project" value="TreeGrafter"/>
</dbReference>
<evidence type="ECO:0000313" key="10">
    <source>
        <dbReference type="EMBL" id="VAW88197.1"/>
    </source>
</evidence>
<evidence type="ECO:0000256" key="4">
    <source>
        <dbReference type="ARBA" id="ARBA00012458"/>
    </source>
</evidence>
<evidence type="ECO:0000256" key="3">
    <source>
        <dbReference type="ARBA" id="ARBA00004763"/>
    </source>
</evidence>
<gene>
    <name evidence="10" type="ORF">MNBD_GAMMA16-955</name>
</gene>
<keyword evidence="8" id="KW-0289">Folate biosynthesis</keyword>
<dbReference type="GO" id="GO:0046872">
    <property type="term" value="F:metal ion binding"/>
    <property type="evidence" value="ECO:0007669"/>
    <property type="project" value="UniProtKB-KW"/>
</dbReference>
<keyword evidence="6" id="KW-0479">Metal-binding</keyword>
<organism evidence="10">
    <name type="scientific">hydrothermal vent metagenome</name>
    <dbReference type="NCBI Taxonomy" id="652676"/>
    <lineage>
        <taxon>unclassified sequences</taxon>
        <taxon>metagenomes</taxon>
        <taxon>ecological metagenomes</taxon>
    </lineage>
</organism>
<dbReference type="AlphaFoldDB" id="A0A3B0ZLJ7"/>
<dbReference type="PROSITE" id="PS00793">
    <property type="entry name" value="DHPS_2"/>
    <property type="match status" value="1"/>
</dbReference>
<dbReference type="Pfam" id="PF00809">
    <property type="entry name" value="Pterin_bind"/>
    <property type="match status" value="1"/>
</dbReference>
<dbReference type="PANTHER" id="PTHR20941">
    <property type="entry name" value="FOLATE SYNTHESIS PROTEINS"/>
    <property type="match status" value="1"/>
</dbReference>
<accession>A0A3B0ZLJ7</accession>
<dbReference type="FunFam" id="3.20.20.20:FF:000006">
    <property type="entry name" value="Dihydropteroate synthase"/>
    <property type="match status" value="1"/>
</dbReference>
<dbReference type="InterPro" id="IPR000489">
    <property type="entry name" value="Pterin-binding_dom"/>
</dbReference>
<comment type="pathway">
    <text evidence="3">Cofactor biosynthesis; tetrahydrofolate biosynthesis; 7,8-dihydrofolate from 2-amino-4-hydroxy-6-hydroxymethyl-7,8-dihydropteridine diphosphate and 4-aminobenzoate: step 1/2.</text>
</comment>
<dbReference type="GO" id="GO:0005829">
    <property type="term" value="C:cytosol"/>
    <property type="evidence" value="ECO:0007669"/>
    <property type="project" value="TreeGrafter"/>
</dbReference>
<dbReference type="InterPro" id="IPR045031">
    <property type="entry name" value="DHP_synth-like"/>
</dbReference>
<dbReference type="GO" id="GO:0046656">
    <property type="term" value="P:folic acid biosynthetic process"/>
    <property type="evidence" value="ECO:0007669"/>
    <property type="project" value="UniProtKB-KW"/>
</dbReference>
<dbReference type="GO" id="GO:0004156">
    <property type="term" value="F:dihydropteroate synthase activity"/>
    <property type="evidence" value="ECO:0007669"/>
    <property type="project" value="UniProtKB-EC"/>
</dbReference>
<evidence type="ECO:0000256" key="8">
    <source>
        <dbReference type="ARBA" id="ARBA00022909"/>
    </source>
</evidence>
<sequence>MNKRFFDLSYPSVMGVLNCTPDSFSDGGRFIIPGLALRQAIKMVEEGAAIIDVGGESTRPGAVAVSLQEELDRVLPVIEAIAAESAVIISIDTSKAEVMSAAVRAGAGLINDVCALQQTGALQAAVELQVPVCLMHMQGQPRSMQAQVKYTNVVQEVLNFLQERVDVCVAAGIDKNNLIIDPGFGFGKTLEHNKRLMQQLNEFVSLGLPVLVGVSRKSMVGTILGKKEVGERLFGSVALAALAVWQGAHIIRAHDVAATVDVVKTIDAIKTVK</sequence>
<dbReference type="InterPro" id="IPR006390">
    <property type="entry name" value="DHP_synth_dom"/>
</dbReference>
<dbReference type="NCBIfam" id="TIGR01496">
    <property type="entry name" value="DHPS"/>
    <property type="match status" value="1"/>
</dbReference>
<evidence type="ECO:0000256" key="2">
    <source>
        <dbReference type="ARBA" id="ARBA00001946"/>
    </source>
</evidence>
<evidence type="ECO:0000259" key="9">
    <source>
        <dbReference type="PROSITE" id="PS50972"/>
    </source>
</evidence>
<feature type="domain" description="Pterin-binding" evidence="9">
    <location>
        <begin position="11"/>
        <end position="264"/>
    </location>
</feature>
<dbReference type="EMBL" id="UOFO01000142">
    <property type="protein sequence ID" value="VAW88197.1"/>
    <property type="molecule type" value="Genomic_DNA"/>
</dbReference>
<dbReference type="CDD" id="cd00739">
    <property type="entry name" value="DHPS"/>
    <property type="match status" value="1"/>
</dbReference>
<dbReference type="InterPro" id="IPR011005">
    <property type="entry name" value="Dihydropteroate_synth-like_sf"/>
</dbReference>
<comment type="catalytic activity">
    <reaction evidence="1">
        <text>(7,8-dihydropterin-6-yl)methyl diphosphate + 4-aminobenzoate = 7,8-dihydropteroate + diphosphate</text>
        <dbReference type="Rhea" id="RHEA:19949"/>
        <dbReference type="ChEBI" id="CHEBI:17836"/>
        <dbReference type="ChEBI" id="CHEBI:17839"/>
        <dbReference type="ChEBI" id="CHEBI:33019"/>
        <dbReference type="ChEBI" id="CHEBI:72950"/>
        <dbReference type="EC" id="2.5.1.15"/>
    </reaction>
</comment>
<dbReference type="PANTHER" id="PTHR20941:SF1">
    <property type="entry name" value="FOLIC ACID SYNTHESIS PROTEIN FOL1"/>
    <property type="match status" value="1"/>
</dbReference>
<dbReference type="Gene3D" id="3.20.20.20">
    <property type="entry name" value="Dihydropteroate synthase-like"/>
    <property type="match status" value="1"/>
</dbReference>
<dbReference type="SUPFAM" id="SSF51717">
    <property type="entry name" value="Dihydropteroate synthetase-like"/>
    <property type="match status" value="1"/>
</dbReference>
<evidence type="ECO:0000256" key="6">
    <source>
        <dbReference type="ARBA" id="ARBA00022723"/>
    </source>
</evidence>
<comment type="cofactor">
    <cofactor evidence="2">
        <name>Mg(2+)</name>
        <dbReference type="ChEBI" id="CHEBI:18420"/>
    </cofactor>
</comment>
<dbReference type="PROSITE" id="PS50972">
    <property type="entry name" value="PTERIN_BINDING"/>
    <property type="match status" value="1"/>
</dbReference>
<dbReference type="PROSITE" id="PS00792">
    <property type="entry name" value="DHPS_1"/>
    <property type="match status" value="1"/>
</dbReference>
<proteinExistence type="predicted"/>
<evidence type="ECO:0000256" key="1">
    <source>
        <dbReference type="ARBA" id="ARBA00000012"/>
    </source>
</evidence>
<keyword evidence="5 10" id="KW-0808">Transferase</keyword>
<evidence type="ECO:0000256" key="5">
    <source>
        <dbReference type="ARBA" id="ARBA00022679"/>
    </source>
</evidence>
<evidence type="ECO:0000256" key="7">
    <source>
        <dbReference type="ARBA" id="ARBA00022842"/>
    </source>
</evidence>
<protein>
    <recommendedName>
        <fullName evidence="4">dihydropteroate synthase</fullName>
        <ecNumber evidence="4">2.5.1.15</ecNumber>
    </recommendedName>
</protein>
<name>A0A3B0ZLJ7_9ZZZZ</name>
<reference evidence="10" key="1">
    <citation type="submission" date="2018-06" db="EMBL/GenBank/DDBJ databases">
        <authorList>
            <person name="Zhirakovskaya E."/>
        </authorList>
    </citation>
    <scope>NUCLEOTIDE SEQUENCE</scope>
</reference>